<evidence type="ECO:0000256" key="1">
    <source>
        <dbReference type="SAM" id="MobiDB-lite"/>
    </source>
</evidence>
<gene>
    <name evidence="2" type="ORF">AN403_5950</name>
</gene>
<dbReference type="Proteomes" id="UP000050349">
    <property type="component" value="Unassembled WGS sequence"/>
</dbReference>
<protein>
    <submittedName>
        <fullName evidence="2">Uncharacterized protein</fullName>
    </submittedName>
</protein>
<feature type="compositionally biased region" description="Polar residues" evidence="1">
    <location>
        <begin position="1"/>
        <end position="17"/>
    </location>
</feature>
<dbReference type="PATRIC" id="fig|294.162.peg.183"/>
<evidence type="ECO:0000313" key="2">
    <source>
        <dbReference type="EMBL" id="KPU62026.1"/>
    </source>
</evidence>
<accession>A0A0P8ZWJ0</accession>
<proteinExistence type="predicted"/>
<evidence type="ECO:0000313" key="3">
    <source>
        <dbReference type="Proteomes" id="UP000050349"/>
    </source>
</evidence>
<sequence>MDSVIDSSESSPNSTTPRRMVNGRLLGHTSFTAMTVSIKNLARLTREPPYWSVRILDLGDMKLWPRKPCAKCSSNQSNPALNARAAACMKSVWVRRISSTVISLGA</sequence>
<name>A0A0P8ZWJ0_PSEFL</name>
<dbReference type="EMBL" id="LJXB01000038">
    <property type="protein sequence ID" value="KPU62026.1"/>
    <property type="molecule type" value="Genomic_DNA"/>
</dbReference>
<feature type="region of interest" description="Disordered" evidence="1">
    <location>
        <begin position="1"/>
        <end position="21"/>
    </location>
</feature>
<reference evidence="2 3" key="1">
    <citation type="submission" date="2015-09" db="EMBL/GenBank/DDBJ databases">
        <authorList>
            <person name="Jackson K.R."/>
            <person name="Lunt B.L."/>
            <person name="Fisher J.N.B."/>
            <person name="Gardner A.V."/>
            <person name="Bailey M.E."/>
            <person name="Deus L.M."/>
            <person name="Earl A.S."/>
            <person name="Gibby P.D."/>
            <person name="Hartmann K.A."/>
            <person name="Liu J.E."/>
            <person name="Manci A.M."/>
            <person name="Nielsen D.A."/>
            <person name="Solomon M.B."/>
            <person name="Breakwell D.P."/>
            <person name="Burnett S.H."/>
            <person name="Grose J.H."/>
        </authorList>
    </citation>
    <scope>NUCLEOTIDE SEQUENCE [LARGE SCALE GENOMIC DNA]</scope>
    <source>
        <strain evidence="2 3">S613</strain>
    </source>
</reference>
<comment type="caution">
    <text evidence="2">The sequence shown here is derived from an EMBL/GenBank/DDBJ whole genome shotgun (WGS) entry which is preliminary data.</text>
</comment>
<organism evidence="2 3">
    <name type="scientific">Pseudomonas fluorescens</name>
    <dbReference type="NCBI Taxonomy" id="294"/>
    <lineage>
        <taxon>Bacteria</taxon>
        <taxon>Pseudomonadati</taxon>
        <taxon>Pseudomonadota</taxon>
        <taxon>Gammaproteobacteria</taxon>
        <taxon>Pseudomonadales</taxon>
        <taxon>Pseudomonadaceae</taxon>
        <taxon>Pseudomonas</taxon>
    </lineage>
</organism>
<dbReference type="AlphaFoldDB" id="A0A0P8ZWJ0"/>